<dbReference type="InterPro" id="IPR009072">
    <property type="entry name" value="Histone-fold"/>
</dbReference>
<dbReference type="GO" id="GO:0005634">
    <property type="term" value="C:nucleus"/>
    <property type="evidence" value="ECO:0007669"/>
    <property type="project" value="UniProtKB-SubCell"/>
</dbReference>
<sequence>MAHPLKNNPVPTGDHQQAKLLDHFFLFFHLVLPDSSDENEEKTSYLLKKVDMEVPGHGQPAGTGAVQLPYVSLPYQANQMMVTSLPPSAGQMTNPASQVQLTQHHLAYQRAQQQQMNQLHQTLQMFRTNQYQEIAATCDFKNHSLPLARIKKIMKADEDVRMIAAEVPVLFARACEMFILELTYRSWAHAEENKRRTLQKNDIAGAITRTDVFDFLVDIVPMEDVKEDVLASISTDGTNESLPYYYVMVAVKSQS</sequence>
<organism evidence="8 9">
    <name type="scientific">Musa balbisiana</name>
    <name type="common">Banana</name>
    <dbReference type="NCBI Taxonomy" id="52838"/>
    <lineage>
        <taxon>Eukaryota</taxon>
        <taxon>Viridiplantae</taxon>
        <taxon>Streptophyta</taxon>
        <taxon>Embryophyta</taxon>
        <taxon>Tracheophyta</taxon>
        <taxon>Spermatophyta</taxon>
        <taxon>Magnoliopsida</taxon>
        <taxon>Liliopsida</taxon>
        <taxon>Zingiberales</taxon>
        <taxon>Musaceae</taxon>
        <taxon>Musa</taxon>
    </lineage>
</organism>
<dbReference type="EMBL" id="PYDT01000010">
    <property type="protein sequence ID" value="THU46975.1"/>
    <property type="molecule type" value="Genomic_DNA"/>
</dbReference>
<dbReference type="InterPro" id="IPR050568">
    <property type="entry name" value="Transcr_DNA_Rep_Reg"/>
</dbReference>
<keyword evidence="2" id="KW-0805">Transcription regulation</keyword>
<accession>A0A4S8IFH5</accession>
<comment type="similarity">
    <text evidence="6">Belongs to the NFYC/HAP5 subunit family.</text>
</comment>
<proteinExistence type="inferred from homology"/>
<keyword evidence="9" id="KW-1185">Reference proteome</keyword>
<dbReference type="GO" id="GO:0000978">
    <property type="term" value="F:RNA polymerase II cis-regulatory region sequence-specific DNA binding"/>
    <property type="evidence" value="ECO:0007669"/>
    <property type="project" value="TreeGrafter"/>
</dbReference>
<reference evidence="8 9" key="1">
    <citation type="journal article" date="2019" name="Nat. Plants">
        <title>Genome sequencing of Musa balbisiana reveals subgenome evolution and function divergence in polyploid bananas.</title>
        <authorList>
            <person name="Yao X."/>
        </authorList>
    </citation>
    <scope>NUCLEOTIDE SEQUENCE [LARGE SCALE GENOMIC DNA]</scope>
    <source>
        <strain evidence="9">cv. DH-PKW</strain>
        <tissue evidence="8">Leaves</tissue>
    </source>
</reference>
<dbReference type="SUPFAM" id="SSF47113">
    <property type="entry name" value="Histone-fold"/>
    <property type="match status" value="1"/>
</dbReference>
<evidence type="ECO:0000256" key="3">
    <source>
        <dbReference type="ARBA" id="ARBA00023125"/>
    </source>
</evidence>
<evidence type="ECO:0000256" key="2">
    <source>
        <dbReference type="ARBA" id="ARBA00023015"/>
    </source>
</evidence>
<dbReference type="STRING" id="52838.A0A4S8IFH5"/>
<dbReference type="Pfam" id="PF00808">
    <property type="entry name" value="CBFD_NFYB_HMF"/>
    <property type="match status" value="1"/>
</dbReference>
<feature type="domain" description="Transcription factor CBF/NF-Y/archaeal histone" evidence="7">
    <location>
        <begin position="144"/>
        <end position="206"/>
    </location>
</feature>
<dbReference type="PANTHER" id="PTHR10252">
    <property type="entry name" value="HISTONE-LIKE TRANSCRIPTION FACTOR CCAAT-RELATED"/>
    <property type="match status" value="1"/>
</dbReference>
<protein>
    <recommendedName>
        <fullName evidence="7">Transcription factor CBF/NF-Y/archaeal histone domain-containing protein</fullName>
    </recommendedName>
</protein>
<evidence type="ECO:0000256" key="6">
    <source>
        <dbReference type="ARBA" id="ARBA00038129"/>
    </source>
</evidence>
<evidence type="ECO:0000256" key="4">
    <source>
        <dbReference type="ARBA" id="ARBA00023163"/>
    </source>
</evidence>
<dbReference type="CDD" id="cd22908">
    <property type="entry name" value="HFD_NFYC-like"/>
    <property type="match status" value="1"/>
</dbReference>
<dbReference type="Gene3D" id="1.10.20.10">
    <property type="entry name" value="Histone, subunit A"/>
    <property type="match status" value="1"/>
</dbReference>
<evidence type="ECO:0000313" key="8">
    <source>
        <dbReference type="EMBL" id="THU46975.1"/>
    </source>
</evidence>
<dbReference type="GO" id="GO:0046982">
    <property type="term" value="F:protein heterodimerization activity"/>
    <property type="evidence" value="ECO:0007669"/>
    <property type="project" value="InterPro"/>
</dbReference>
<name>A0A4S8IFH5_MUSBA</name>
<comment type="caution">
    <text evidence="8">The sequence shown here is derived from an EMBL/GenBank/DDBJ whole genome shotgun (WGS) entry which is preliminary data.</text>
</comment>
<keyword evidence="4" id="KW-0804">Transcription</keyword>
<dbReference type="InterPro" id="IPR003958">
    <property type="entry name" value="CBFA_NFYB_domain"/>
</dbReference>
<evidence type="ECO:0000313" key="9">
    <source>
        <dbReference type="Proteomes" id="UP000317650"/>
    </source>
</evidence>
<dbReference type="AlphaFoldDB" id="A0A4S8IFH5"/>
<dbReference type="FunFam" id="1.10.20.10:FF:000006">
    <property type="entry name" value="Nuclear transcription factor Y subunit gamma"/>
    <property type="match status" value="1"/>
</dbReference>
<gene>
    <name evidence="8" type="ORF">C4D60_Mb09t10620</name>
</gene>
<evidence type="ECO:0000256" key="1">
    <source>
        <dbReference type="ARBA" id="ARBA00004123"/>
    </source>
</evidence>
<evidence type="ECO:0000259" key="7">
    <source>
        <dbReference type="Pfam" id="PF00808"/>
    </source>
</evidence>
<dbReference type="Proteomes" id="UP000317650">
    <property type="component" value="Chromosome 9"/>
</dbReference>
<keyword evidence="3" id="KW-0238">DNA-binding</keyword>
<dbReference type="PANTHER" id="PTHR10252:SF106">
    <property type="entry name" value="NUCLEAR TRANSCRIPTION FACTOR Y SUBUNIT C-3-RELATED"/>
    <property type="match status" value="1"/>
</dbReference>
<keyword evidence="5" id="KW-0539">Nucleus</keyword>
<dbReference type="GO" id="GO:0000981">
    <property type="term" value="F:DNA-binding transcription factor activity, RNA polymerase II-specific"/>
    <property type="evidence" value="ECO:0007669"/>
    <property type="project" value="TreeGrafter"/>
</dbReference>
<evidence type="ECO:0000256" key="5">
    <source>
        <dbReference type="ARBA" id="ARBA00023242"/>
    </source>
</evidence>
<comment type="subcellular location">
    <subcellularLocation>
        <location evidence="1">Nucleus</location>
    </subcellularLocation>
</comment>